<evidence type="ECO:0000256" key="1">
    <source>
        <dbReference type="SAM" id="Coils"/>
    </source>
</evidence>
<dbReference type="PANTHER" id="PTHR37166:SF1">
    <property type="entry name" value="PROTEIN FLAG"/>
    <property type="match status" value="1"/>
</dbReference>
<dbReference type="Gene3D" id="3.30.160.170">
    <property type="entry name" value="FlaG-like"/>
    <property type="match status" value="1"/>
</dbReference>
<feature type="coiled-coil region" evidence="1">
    <location>
        <begin position="17"/>
        <end position="77"/>
    </location>
</feature>
<keyword evidence="2" id="KW-0966">Cell projection</keyword>
<name>A0A7C5DC28_9CHLB</name>
<dbReference type="InterPro" id="IPR035924">
    <property type="entry name" value="FlaG-like_sf"/>
</dbReference>
<keyword evidence="2" id="KW-0969">Cilium</keyword>
<dbReference type="Pfam" id="PF03646">
    <property type="entry name" value="FlaG"/>
    <property type="match status" value="1"/>
</dbReference>
<dbReference type="EMBL" id="DRSK01000178">
    <property type="protein sequence ID" value="HHE07869.1"/>
    <property type="molecule type" value="Genomic_DNA"/>
</dbReference>
<dbReference type="PANTHER" id="PTHR37166">
    <property type="entry name" value="PROTEIN FLAG"/>
    <property type="match status" value="1"/>
</dbReference>
<keyword evidence="2" id="KW-0282">Flagellum</keyword>
<accession>A0A7C5DC28</accession>
<comment type="caution">
    <text evidence="2">The sequence shown here is derived from an EMBL/GenBank/DDBJ whole genome shotgun (WGS) entry which is preliminary data.</text>
</comment>
<proteinExistence type="predicted"/>
<sequence>MDIKAVGNVQASIQTNAQSAEVTAKEVQKNVASQNNELQKQQQAAQKPSVEDINNAMKDIQEKLNSLNGELKITTDDDTGIQVIKIVERHTDKLIRQIPSEAVLKIARYLDEIAGLLYNEKV</sequence>
<protein>
    <submittedName>
        <fullName evidence="2">Flagellar protein FlaG</fullName>
    </submittedName>
</protein>
<organism evidence="2">
    <name type="scientific">Chlorobaculum parvum</name>
    <dbReference type="NCBI Taxonomy" id="274539"/>
    <lineage>
        <taxon>Bacteria</taxon>
        <taxon>Pseudomonadati</taxon>
        <taxon>Chlorobiota</taxon>
        <taxon>Chlorobiia</taxon>
        <taxon>Chlorobiales</taxon>
        <taxon>Chlorobiaceae</taxon>
        <taxon>Chlorobaculum</taxon>
    </lineage>
</organism>
<keyword evidence="1" id="KW-0175">Coiled coil</keyword>
<dbReference type="InterPro" id="IPR005186">
    <property type="entry name" value="FlaG"/>
</dbReference>
<dbReference type="AlphaFoldDB" id="A0A7C5DC28"/>
<dbReference type="Proteomes" id="UP000886059">
    <property type="component" value="Unassembled WGS sequence"/>
</dbReference>
<reference evidence="2" key="1">
    <citation type="journal article" date="2020" name="mSystems">
        <title>Genome- and Community-Level Interaction Insights into Carbon Utilization and Element Cycling Functions of Hydrothermarchaeota in Hydrothermal Sediment.</title>
        <authorList>
            <person name="Zhou Z."/>
            <person name="Liu Y."/>
            <person name="Xu W."/>
            <person name="Pan J."/>
            <person name="Luo Z.H."/>
            <person name="Li M."/>
        </authorList>
    </citation>
    <scope>NUCLEOTIDE SEQUENCE [LARGE SCALE GENOMIC DNA]</scope>
    <source>
        <strain evidence="2">HyVt-628</strain>
    </source>
</reference>
<dbReference type="SUPFAM" id="SSF160214">
    <property type="entry name" value="FlaG-like"/>
    <property type="match status" value="1"/>
</dbReference>
<evidence type="ECO:0000313" key="2">
    <source>
        <dbReference type="EMBL" id="HHE07869.1"/>
    </source>
</evidence>
<gene>
    <name evidence="2" type="ORF">ENL01_03060</name>
</gene>